<dbReference type="PANTHER" id="PTHR21377">
    <property type="entry name" value="PROTEIN FAM210B, MITOCHONDRIAL"/>
    <property type="match status" value="1"/>
</dbReference>
<accession>A0A8B9TFJ6</accession>
<reference evidence="2" key="2">
    <citation type="submission" date="2025-09" db="UniProtKB">
        <authorList>
            <consortium name="Ensembl"/>
        </authorList>
    </citation>
    <scope>IDENTIFICATION</scope>
</reference>
<organism evidence="2 3">
    <name type="scientific">Anas platyrhynchos</name>
    <name type="common">Mallard</name>
    <name type="synonym">Anas boschas</name>
    <dbReference type="NCBI Taxonomy" id="8839"/>
    <lineage>
        <taxon>Eukaryota</taxon>
        <taxon>Metazoa</taxon>
        <taxon>Chordata</taxon>
        <taxon>Craniata</taxon>
        <taxon>Vertebrata</taxon>
        <taxon>Euteleostomi</taxon>
        <taxon>Archelosauria</taxon>
        <taxon>Archosauria</taxon>
        <taxon>Dinosauria</taxon>
        <taxon>Saurischia</taxon>
        <taxon>Theropoda</taxon>
        <taxon>Coelurosauria</taxon>
        <taxon>Aves</taxon>
        <taxon>Neognathae</taxon>
        <taxon>Galloanserae</taxon>
        <taxon>Anseriformes</taxon>
        <taxon>Anatidae</taxon>
        <taxon>Anatinae</taxon>
        <taxon>Anas</taxon>
    </lineage>
</organism>
<evidence type="ECO:0000313" key="2">
    <source>
        <dbReference type="Ensembl" id="ENSAPLP00020020688.1"/>
    </source>
</evidence>
<proteinExistence type="predicted"/>
<sequence>MAAVSALRLPACIGCCHVLPAAVPGPVAPWVPASRCRCRCLPSLLPPTLGLAHPQPTAGSLAKDVGGSLEKAATDLSSENKKLNKSQQLNKVFKECGAVPVSFHVGISSVSLGTSYLAVSSGVDMTAVLCKLQHICVGICYSQIVCSSTISITIVSVPFIVRYCRKIGSFKSPTPNP</sequence>
<evidence type="ECO:0000313" key="3">
    <source>
        <dbReference type="Proteomes" id="UP000694400"/>
    </source>
</evidence>
<dbReference type="GO" id="GO:0005739">
    <property type="term" value="C:mitochondrion"/>
    <property type="evidence" value="ECO:0007669"/>
    <property type="project" value="TreeGrafter"/>
</dbReference>
<dbReference type="PANTHER" id="PTHR21377:SF0">
    <property type="entry name" value="PROTEIN FAM210B, MITOCHONDRIAL"/>
    <property type="match status" value="1"/>
</dbReference>
<protein>
    <recommendedName>
        <fullName evidence="1">DUF1279 domain-containing protein</fullName>
    </recommendedName>
</protein>
<dbReference type="Ensembl" id="ENSAPLT00020022350.1">
    <property type="protein sequence ID" value="ENSAPLP00020020688.1"/>
    <property type="gene ID" value="ENSAPLG00020014563.1"/>
</dbReference>
<dbReference type="AlphaFoldDB" id="A0A8B9TFJ6"/>
<reference evidence="2" key="1">
    <citation type="submission" date="2025-08" db="UniProtKB">
        <authorList>
            <consortium name="Ensembl"/>
        </authorList>
    </citation>
    <scope>IDENTIFICATION</scope>
</reference>
<dbReference type="InterPro" id="IPR045866">
    <property type="entry name" value="FAM210A/B-like"/>
</dbReference>
<name>A0A8B9TFJ6_ANAPL</name>
<dbReference type="Proteomes" id="UP000694400">
    <property type="component" value="Unassembled WGS sequence"/>
</dbReference>
<feature type="domain" description="DUF1279" evidence="1">
    <location>
        <begin position="87"/>
        <end position="133"/>
    </location>
</feature>
<dbReference type="InterPro" id="IPR009688">
    <property type="entry name" value="FAM210A/B-like_dom"/>
</dbReference>
<evidence type="ECO:0000259" key="1">
    <source>
        <dbReference type="Pfam" id="PF06916"/>
    </source>
</evidence>
<dbReference type="Pfam" id="PF06916">
    <property type="entry name" value="FAM210A-B_dom"/>
    <property type="match status" value="1"/>
</dbReference>